<proteinExistence type="predicted"/>
<dbReference type="Proteomes" id="UP000070659">
    <property type="component" value="Unassembled WGS sequence"/>
</dbReference>
<dbReference type="InterPro" id="IPR050417">
    <property type="entry name" value="Sugar_Epim/Isomerase"/>
</dbReference>
<dbReference type="Proteomes" id="UP000070598">
    <property type="component" value="Unassembled WGS sequence"/>
</dbReference>
<dbReference type="EMBL" id="JYIK01001087">
    <property type="protein sequence ID" value="KWX06804.1"/>
    <property type="molecule type" value="Genomic_DNA"/>
</dbReference>
<dbReference type="Pfam" id="PF01261">
    <property type="entry name" value="AP_endonuc_2"/>
    <property type="match status" value="1"/>
</dbReference>
<reference evidence="3 6" key="1">
    <citation type="submission" date="2015-02" db="EMBL/GenBank/DDBJ databases">
        <title>Physiological reanalysis, assessment of diazotrophy, and genome sequences of multiple isolates of Streptomyces thermoautotrophicus.</title>
        <authorList>
            <person name="MacKellar D.C."/>
            <person name="Lieber L."/>
            <person name="Norman J."/>
            <person name="Bolger A."/>
            <person name="Tobin C."/>
            <person name="Murray J.W."/>
            <person name="Prell J."/>
        </authorList>
    </citation>
    <scope>NUCLEOTIDE SEQUENCE [LARGE SCALE GENOMIC DNA]</scope>
    <source>
        <strain evidence="3 6">UBT1</strain>
    </source>
</reference>
<evidence type="ECO:0000313" key="4">
    <source>
        <dbReference type="EMBL" id="KWX06804.1"/>
    </source>
</evidence>
<dbReference type="EMBL" id="JYIJ01000014">
    <property type="protein sequence ID" value="KWX04792.1"/>
    <property type="molecule type" value="Genomic_DNA"/>
</dbReference>
<dbReference type="Gene3D" id="3.20.20.150">
    <property type="entry name" value="Divalent-metal-dependent TIM barrel enzymes"/>
    <property type="match status" value="1"/>
</dbReference>
<dbReference type="InterPro" id="IPR013022">
    <property type="entry name" value="Xyl_isomerase-like_TIM-brl"/>
</dbReference>
<evidence type="ECO:0000313" key="3">
    <source>
        <dbReference type="EMBL" id="KWX04792.1"/>
    </source>
</evidence>
<dbReference type="AlphaFoldDB" id="A0A132N5H4"/>
<comment type="caution">
    <text evidence="3">The sequence shown here is derived from an EMBL/GenBank/DDBJ whole genome shotgun (WGS) entry which is preliminary data.</text>
</comment>
<organism evidence="3 6">
    <name type="scientific">Carbonactinospora thermoautotrophica</name>
    <dbReference type="NCBI Taxonomy" id="1469144"/>
    <lineage>
        <taxon>Bacteria</taxon>
        <taxon>Bacillati</taxon>
        <taxon>Actinomycetota</taxon>
        <taxon>Actinomycetes</taxon>
        <taxon>Kitasatosporales</taxon>
        <taxon>Carbonactinosporaceae</taxon>
        <taxon>Carbonactinospora</taxon>
    </lineage>
</organism>
<dbReference type="GO" id="GO:0008903">
    <property type="term" value="F:hydroxypyruvate isomerase activity"/>
    <property type="evidence" value="ECO:0007669"/>
    <property type="project" value="TreeGrafter"/>
</dbReference>
<evidence type="ECO:0000256" key="1">
    <source>
        <dbReference type="ARBA" id="ARBA00023235"/>
    </source>
</evidence>
<dbReference type="SUPFAM" id="SSF51658">
    <property type="entry name" value="Xylose isomerase-like"/>
    <property type="match status" value="1"/>
</dbReference>
<evidence type="ECO:0000313" key="5">
    <source>
        <dbReference type="Proteomes" id="UP000070598"/>
    </source>
</evidence>
<accession>A0A132N5H4</accession>
<name>A0A132N5H4_9ACTN</name>
<dbReference type="PANTHER" id="PTHR43489">
    <property type="entry name" value="ISOMERASE"/>
    <property type="match status" value="1"/>
</dbReference>
<reference evidence="5" key="2">
    <citation type="submission" date="2015-02" db="EMBL/GenBank/DDBJ databases">
        <title>Physiological reanalysis, assessment of diazotrophy, and genome sequences of multiple isolates of Streptomyces thermoautotrophicus.</title>
        <authorList>
            <person name="MacKellar D.C."/>
            <person name="Lieber L."/>
            <person name="Norman J."/>
            <person name="Bolger A."/>
            <person name="Tobin C."/>
            <person name="Murray J.W."/>
            <person name="Friesen M."/>
            <person name="Prell J."/>
        </authorList>
    </citation>
    <scope>NUCLEOTIDE SEQUENCE [LARGE SCALE GENOMIC DNA]</scope>
    <source>
        <strain evidence="5">UBT1</strain>
    </source>
</reference>
<dbReference type="PANTHER" id="PTHR43489:SF6">
    <property type="entry name" value="HYDROXYPYRUVATE ISOMERASE-RELATED"/>
    <property type="match status" value="1"/>
</dbReference>
<feature type="domain" description="Xylose isomerase-like TIM barrel" evidence="2">
    <location>
        <begin position="4"/>
        <end position="64"/>
    </location>
</feature>
<evidence type="ECO:0000313" key="6">
    <source>
        <dbReference type="Proteomes" id="UP000070659"/>
    </source>
</evidence>
<sequence length="76" mass="8291">MIDRYAGRVGHVQVADVACRHQPGTGELDVDRYLARLERAGYPGWVGLEYQPLGPSADSFAWLPRERRGAGPAPGT</sequence>
<dbReference type="GO" id="GO:0046487">
    <property type="term" value="P:glyoxylate metabolic process"/>
    <property type="evidence" value="ECO:0007669"/>
    <property type="project" value="TreeGrafter"/>
</dbReference>
<keyword evidence="1" id="KW-0413">Isomerase</keyword>
<evidence type="ECO:0000259" key="2">
    <source>
        <dbReference type="Pfam" id="PF01261"/>
    </source>
</evidence>
<dbReference type="PATRIC" id="fig|1469144.8.peg.4304"/>
<gene>
    <name evidence="3" type="ORF">TH66_06395</name>
    <name evidence="4" type="ORF">TR74_20815</name>
</gene>
<dbReference type="InterPro" id="IPR036237">
    <property type="entry name" value="Xyl_isomerase-like_sf"/>
</dbReference>
<protein>
    <recommendedName>
        <fullName evidence="2">Xylose isomerase-like TIM barrel domain-containing protein</fullName>
    </recommendedName>
</protein>